<comment type="caution">
    <text evidence="4">The sequence shown here is derived from an EMBL/GenBank/DDBJ whole genome shotgun (WGS) entry which is preliminary data.</text>
</comment>
<evidence type="ECO:0000256" key="2">
    <source>
        <dbReference type="SAM" id="Phobius"/>
    </source>
</evidence>
<dbReference type="GeneID" id="81432924"/>
<feature type="signal peptide" evidence="3">
    <location>
        <begin position="1"/>
        <end position="19"/>
    </location>
</feature>
<dbReference type="RefSeq" id="XP_056560476.1">
    <property type="nucleotide sequence ID" value="XM_056693747.1"/>
</dbReference>
<feature type="compositionally biased region" description="Gly residues" evidence="1">
    <location>
        <begin position="423"/>
        <end position="433"/>
    </location>
</feature>
<dbReference type="OrthoDB" id="4366934at2759"/>
<reference evidence="4" key="1">
    <citation type="submission" date="2022-11" db="EMBL/GenBank/DDBJ databases">
        <authorList>
            <person name="Petersen C."/>
        </authorList>
    </citation>
    <scope>NUCLEOTIDE SEQUENCE</scope>
    <source>
        <strain evidence="4">IBT 29864</strain>
    </source>
</reference>
<organism evidence="4 5">
    <name type="scientific">Penicillium cataractarum</name>
    <dbReference type="NCBI Taxonomy" id="2100454"/>
    <lineage>
        <taxon>Eukaryota</taxon>
        <taxon>Fungi</taxon>
        <taxon>Dikarya</taxon>
        <taxon>Ascomycota</taxon>
        <taxon>Pezizomycotina</taxon>
        <taxon>Eurotiomycetes</taxon>
        <taxon>Eurotiomycetidae</taxon>
        <taxon>Eurotiales</taxon>
        <taxon>Aspergillaceae</taxon>
        <taxon>Penicillium</taxon>
    </lineage>
</organism>
<feature type="compositionally biased region" description="Basic and acidic residues" evidence="1">
    <location>
        <begin position="449"/>
        <end position="462"/>
    </location>
</feature>
<keyword evidence="2" id="KW-1133">Transmembrane helix</keyword>
<keyword evidence="2" id="KW-0812">Transmembrane</keyword>
<keyword evidence="2" id="KW-0472">Membrane</keyword>
<protein>
    <recommendedName>
        <fullName evidence="6">GPI anchored protein</fullName>
    </recommendedName>
</protein>
<evidence type="ECO:0000313" key="4">
    <source>
        <dbReference type="EMBL" id="KAJ5389748.1"/>
    </source>
</evidence>
<feature type="region of interest" description="Disordered" evidence="1">
    <location>
        <begin position="502"/>
        <end position="541"/>
    </location>
</feature>
<dbReference type="AlphaFoldDB" id="A0A9X0B6B2"/>
<evidence type="ECO:0000313" key="5">
    <source>
        <dbReference type="Proteomes" id="UP001147782"/>
    </source>
</evidence>
<gene>
    <name evidence="4" type="ORF">N7496_000816</name>
</gene>
<feature type="chain" id="PRO_5040925483" description="GPI anchored protein" evidence="3">
    <location>
        <begin position="20"/>
        <end position="704"/>
    </location>
</feature>
<feature type="region of interest" description="Disordered" evidence="1">
    <location>
        <begin position="372"/>
        <end position="462"/>
    </location>
</feature>
<keyword evidence="5" id="KW-1185">Reference proteome</keyword>
<reference evidence="4" key="2">
    <citation type="journal article" date="2023" name="IMA Fungus">
        <title>Comparative genomic study of the Penicillium genus elucidates a diverse pangenome and 15 lateral gene transfer events.</title>
        <authorList>
            <person name="Petersen C."/>
            <person name="Sorensen T."/>
            <person name="Nielsen M.R."/>
            <person name="Sondergaard T.E."/>
            <person name="Sorensen J.L."/>
            <person name="Fitzpatrick D.A."/>
            <person name="Frisvad J.C."/>
            <person name="Nielsen K.L."/>
        </authorList>
    </citation>
    <scope>NUCLEOTIDE SEQUENCE</scope>
    <source>
        <strain evidence="4">IBT 29864</strain>
    </source>
</reference>
<proteinExistence type="predicted"/>
<accession>A0A9X0B6B2</accession>
<feature type="compositionally biased region" description="Polar residues" evidence="1">
    <location>
        <begin position="436"/>
        <end position="448"/>
    </location>
</feature>
<evidence type="ECO:0000256" key="3">
    <source>
        <dbReference type="SAM" id="SignalP"/>
    </source>
</evidence>
<sequence>MKGFVGGIPIALLAAAAQAMEHGTQNTQGMQTHSHYPHVGGTAMGGPSGNDADGGFTGFSTNVNTKTDVDEYSKDDHSVKIKDTDVYPPLRPVFGPGEGPFPKRSLYPHYGGTGIGGPSGNDEGQTFDMPITANVQTTVDEYAKDDHSVKVKDTDVHRPPVFVPTGPPHSAHGFSGSPAGFGGPAPGFRQTANPTGDHYHVPAAAFEKRWGPEEHGGTAMGGPSGGDGDDNDDAPRGFDGPFVSGGTAMGGPSGDDDGISFSNPTFVDVHNNVNEYSKDDHSVDIKNKDIYPHPFVPFGGHHKRGWEPELGGTAMGGPSGDDGGQTFSAPITVDVTTGVHEHYEDDHSIDLQHEDVYSPPSFAIAGGPGPVIPHGGAPFRRAYRSPDRVADGGTAMGGPSGGDGDDNDDAPHGLDGPFVSGGTAMGGPSGEDGGVSFSNPTSVGVDSNVNEHSEDDHSIKVDTTHVHPPAAAVPHMPWMPYQEATVEHPGPVAVPEAETIEATPAPPATPSAPISEVHEEQAASPSTPREDQDNQEQVPQCAAQTHEVVRTVTKTQYKEVHPTLTVYATPVVSHAVLQTTAAVHMSATPEETYVDPKVVYSAPVAPSSSIPYHIYNSQSPMSSSVAYSMIPVHVPVATPSSSNVMLSVATPSSSHGLPIGADALQRPSTSAKPSAVMFQGSAARVSGGIASVAAAVVGVLAFVL</sequence>
<evidence type="ECO:0000256" key="1">
    <source>
        <dbReference type="SAM" id="MobiDB-lite"/>
    </source>
</evidence>
<evidence type="ECO:0008006" key="6">
    <source>
        <dbReference type="Google" id="ProtNLM"/>
    </source>
</evidence>
<dbReference type="Proteomes" id="UP001147782">
    <property type="component" value="Unassembled WGS sequence"/>
</dbReference>
<keyword evidence="3" id="KW-0732">Signal</keyword>
<dbReference type="EMBL" id="JAPZBS010000001">
    <property type="protein sequence ID" value="KAJ5389748.1"/>
    <property type="molecule type" value="Genomic_DNA"/>
</dbReference>
<feature type="transmembrane region" description="Helical" evidence="2">
    <location>
        <begin position="682"/>
        <end position="703"/>
    </location>
</feature>
<feature type="region of interest" description="Disordered" evidence="1">
    <location>
        <begin position="211"/>
        <end position="258"/>
    </location>
</feature>
<name>A0A9X0B6B2_9EURO</name>